<dbReference type="AlphaFoldDB" id="A0A2K4ZKR4"/>
<dbReference type="Proteomes" id="UP000236311">
    <property type="component" value="Unassembled WGS sequence"/>
</dbReference>
<proteinExistence type="predicted"/>
<accession>A0A2K4ZKR4</accession>
<evidence type="ECO:0000313" key="3">
    <source>
        <dbReference type="Proteomes" id="UP000236311"/>
    </source>
</evidence>
<feature type="region of interest" description="Disordered" evidence="1">
    <location>
        <begin position="93"/>
        <end position="114"/>
    </location>
</feature>
<protein>
    <recommendedName>
        <fullName evidence="4">Phage gp6-like head-tail connector protein</fullName>
    </recommendedName>
</protein>
<sequence>MAADATTLTGKMRAALRISSTSAKITEEIEDCIGACKADLANDGVKVIDESDELIIRAITLYCKAEFGYNGKAEKFRQSYDLLKARLSMSKEYNTAPPVSETDTTDGESGAQNG</sequence>
<dbReference type="EMBL" id="OFSM01000021">
    <property type="protein sequence ID" value="SOY30976.1"/>
    <property type="molecule type" value="Genomic_DNA"/>
</dbReference>
<evidence type="ECO:0000313" key="2">
    <source>
        <dbReference type="EMBL" id="SOY30976.1"/>
    </source>
</evidence>
<keyword evidence="3" id="KW-1185">Reference proteome</keyword>
<evidence type="ECO:0008006" key="4">
    <source>
        <dbReference type="Google" id="ProtNLM"/>
    </source>
</evidence>
<reference evidence="2 3" key="1">
    <citation type="submission" date="2018-01" db="EMBL/GenBank/DDBJ databases">
        <authorList>
            <person name="Gaut B.S."/>
            <person name="Morton B.R."/>
            <person name="Clegg M.T."/>
            <person name="Duvall M.R."/>
        </authorList>
    </citation>
    <scope>NUCLEOTIDE SEQUENCE [LARGE SCALE GENOMIC DNA]</scope>
    <source>
        <strain evidence="2">GP69</strain>
    </source>
</reference>
<dbReference type="OrthoDB" id="2889166at2"/>
<name>A0A2K4ZKR4_9FIRM</name>
<gene>
    <name evidence="2" type="ORF">AMURIS_03710</name>
</gene>
<dbReference type="RefSeq" id="WP_103240994.1">
    <property type="nucleotide sequence ID" value="NZ_JANJZD010000045.1"/>
</dbReference>
<dbReference type="Pfam" id="PF24829">
    <property type="entry name" value="Phage_connect_2"/>
    <property type="match status" value="1"/>
</dbReference>
<organism evidence="2 3">
    <name type="scientific">Acetatifactor muris</name>
    <dbReference type="NCBI Taxonomy" id="879566"/>
    <lineage>
        <taxon>Bacteria</taxon>
        <taxon>Bacillati</taxon>
        <taxon>Bacillota</taxon>
        <taxon>Clostridia</taxon>
        <taxon>Lachnospirales</taxon>
        <taxon>Lachnospiraceae</taxon>
        <taxon>Acetatifactor</taxon>
    </lineage>
</organism>
<dbReference type="InterPro" id="IPR056951">
    <property type="entry name" value="Phage_connect_2"/>
</dbReference>
<evidence type="ECO:0000256" key="1">
    <source>
        <dbReference type="SAM" id="MobiDB-lite"/>
    </source>
</evidence>